<evidence type="ECO:0000313" key="2">
    <source>
        <dbReference type="Proteomes" id="UP000326994"/>
    </source>
</evidence>
<evidence type="ECO:0000313" key="1">
    <source>
        <dbReference type="EMBL" id="GEQ86270.1"/>
    </source>
</evidence>
<dbReference type="EMBL" id="BKCF01000003">
    <property type="protein sequence ID" value="GEQ86270.1"/>
    <property type="molecule type" value="Genomic_DNA"/>
</dbReference>
<dbReference type="AlphaFoldDB" id="A0A5J4FW10"/>
<protein>
    <submittedName>
        <fullName evidence="1">Uncharacterized protein</fullName>
    </submittedName>
</protein>
<dbReference type="Proteomes" id="UP000326994">
    <property type="component" value="Unassembled WGS sequence"/>
</dbReference>
<reference evidence="1 2" key="1">
    <citation type="submission" date="2019-08" db="EMBL/GenBank/DDBJ databases">
        <title>Ulvibacter marinistellae sp. nov., isolated from a starfish, Patiria pectinifera.</title>
        <authorList>
            <person name="Kawano K."/>
            <person name="Ushijima N."/>
            <person name="Kihara M."/>
            <person name="Itoh H."/>
        </authorList>
    </citation>
    <scope>NUCLEOTIDE SEQUENCE [LARGE SCALE GENOMIC DNA]</scope>
    <source>
        <strain evidence="1 2">KK4</strain>
    </source>
</reference>
<organism evidence="1 2">
    <name type="scientific">Patiriisocius marinistellae</name>
    <dbReference type="NCBI Taxonomy" id="2494560"/>
    <lineage>
        <taxon>Bacteria</taxon>
        <taxon>Pseudomonadati</taxon>
        <taxon>Bacteroidota</taxon>
        <taxon>Flavobacteriia</taxon>
        <taxon>Flavobacteriales</taxon>
        <taxon>Flavobacteriaceae</taxon>
        <taxon>Patiriisocius</taxon>
    </lineage>
</organism>
<sequence>MESPLLKKFDLEFAQIEIHDFFVIATIKEGIVIDKDHRELFHDIFNQYFSNTLFGYISNRKFDYTVDPTSYLEKGHFPNLIGMAVICYNDSSVATANFEKQFYQRPMEICNNLESSKKWIKNMIAIKEKAGL</sequence>
<proteinExistence type="predicted"/>
<comment type="caution">
    <text evidence="1">The sequence shown here is derived from an EMBL/GenBank/DDBJ whole genome shotgun (WGS) entry which is preliminary data.</text>
</comment>
<gene>
    <name evidence="1" type="ORF">ULMS_17780</name>
</gene>
<accession>A0A5J4FW10</accession>
<keyword evidence="2" id="KW-1185">Reference proteome</keyword>
<name>A0A5J4FW10_9FLAO</name>